<dbReference type="PANTHER" id="PTHR35369:SF2">
    <property type="entry name" value="BLR3025 PROTEIN"/>
    <property type="match status" value="1"/>
</dbReference>
<evidence type="ECO:0000259" key="2">
    <source>
        <dbReference type="Pfam" id="PF00817"/>
    </source>
</evidence>
<dbReference type="GO" id="GO:0016740">
    <property type="term" value="F:transferase activity"/>
    <property type="evidence" value="ECO:0007669"/>
    <property type="project" value="UniProtKB-KW"/>
</dbReference>
<dbReference type="OrthoDB" id="5298951at2"/>
<dbReference type="Proteomes" id="UP000036890">
    <property type="component" value="Unassembled WGS sequence"/>
</dbReference>
<comment type="caution">
    <text evidence="3">The sequence shown here is derived from an EMBL/GenBank/DDBJ whole genome shotgun (WGS) entry which is preliminary data.</text>
</comment>
<dbReference type="AlphaFoldDB" id="A0A0L8ABW5"/>
<accession>A0A0L8ABW5</accession>
<dbReference type="SUPFAM" id="SSF56672">
    <property type="entry name" value="DNA/RNA polymerases"/>
    <property type="match status" value="1"/>
</dbReference>
<evidence type="ECO:0000313" key="4">
    <source>
        <dbReference type="Proteomes" id="UP000036890"/>
    </source>
</evidence>
<dbReference type="PANTHER" id="PTHR35369">
    <property type="entry name" value="BLR3025 PROTEIN-RELATED"/>
    <property type="match status" value="1"/>
</dbReference>
<reference evidence="3 4" key="1">
    <citation type="journal article" date="2012" name="J. Bacteriol.">
        <title>Genome sequence of a novel nicotine-degrading strain, Pseudomonas geniculata N1.</title>
        <authorList>
            <person name="Tang H."/>
            <person name="Yu H."/>
            <person name="Tai C."/>
            <person name="Huang K."/>
            <person name="Liu Y."/>
            <person name="Wang L."/>
            <person name="Yao Y."/>
            <person name="Wu G."/>
            <person name="Xu P."/>
        </authorList>
    </citation>
    <scope>NUCLEOTIDE SEQUENCE [LARGE SCALE GENOMIC DNA]</scope>
    <source>
        <strain evidence="3 4">N1</strain>
    </source>
</reference>
<evidence type="ECO:0000313" key="3">
    <source>
        <dbReference type="EMBL" id="KOE99893.1"/>
    </source>
</evidence>
<dbReference type="EMBL" id="AJLO02000015">
    <property type="protein sequence ID" value="KOE99893.1"/>
    <property type="molecule type" value="Genomic_DNA"/>
</dbReference>
<dbReference type="Pfam" id="PF00817">
    <property type="entry name" value="IMS"/>
    <property type="match status" value="1"/>
</dbReference>
<dbReference type="GO" id="GO:0006281">
    <property type="term" value="P:DNA repair"/>
    <property type="evidence" value="ECO:0007669"/>
    <property type="project" value="InterPro"/>
</dbReference>
<feature type="domain" description="UmuC" evidence="2">
    <location>
        <begin position="24"/>
        <end position="149"/>
    </location>
</feature>
<dbReference type="InterPro" id="IPR043502">
    <property type="entry name" value="DNA/RNA_pol_sf"/>
</dbReference>
<keyword evidence="1" id="KW-0227">DNA damage</keyword>
<dbReference type="InterPro" id="IPR050356">
    <property type="entry name" value="SulA_CellDiv_inhibitor"/>
</dbReference>
<keyword evidence="3" id="KW-0808">Transferase</keyword>
<organism evidence="3 4">
    <name type="scientific">Stenotrophomonas geniculata N1</name>
    <dbReference type="NCBI Taxonomy" id="1167641"/>
    <lineage>
        <taxon>Bacteria</taxon>
        <taxon>Pseudomonadati</taxon>
        <taxon>Pseudomonadota</taxon>
        <taxon>Gammaproteobacteria</taxon>
        <taxon>Lysobacterales</taxon>
        <taxon>Lysobacteraceae</taxon>
        <taxon>Stenotrophomonas</taxon>
    </lineage>
</organism>
<dbReference type="InterPro" id="IPR001126">
    <property type="entry name" value="UmuC"/>
</dbReference>
<evidence type="ECO:0000256" key="1">
    <source>
        <dbReference type="ARBA" id="ARBA00022763"/>
    </source>
</evidence>
<gene>
    <name evidence="3" type="ORF">W7K_06005</name>
</gene>
<sequence>MHWACLLLPQLALDSVLRLQPDPQRPLVLLQGPAQRRVLRAVSPSARAAGLRPGMLLSAAQVLVQDLHLHDYDPNAEQQTRQLLASWAYAYSSQVSLDFPHALVMEIGASRALFGDWLTIEQRLRNELHELGFRHRLVAAPTAHAARVLANVHDGLGIDAQQLPAALAQLPLPRCGLPSEAVTVLGRSGLRTLGAVLELPRDSLARRFAPDVLQQLDALRGLPTAPLRYYQPPDRFDARIEFEYEIESSQALLFPLRRLLLDLAAFLCSRDGGVQRFDLHFEHDMLPASVLTIGLLAPERDPALLFEIARNRMEAFALPAGSRALRLQAEQLPPFVPAARDLFDTRPAQAMPWNQLRERLRARLGDDAVQPLAVQADHRPERASGIQPPAKPPSYWPLRPGWLLDTPQPLRDPRLRIVTGPERIESGWWDQADARRDYYVVETAHGQRGWVFRERNDPHAPWMLHGWFG</sequence>
<dbReference type="RefSeq" id="WP_010485022.1">
    <property type="nucleotide sequence ID" value="NZ_AJLO02000015.1"/>
</dbReference>
<name>A0A0L8ABW5_9GAMM</name>
<dbReference type="CDD" id="cd03468">
    <property type="entry name" value="PolY_like"/>
    <property type="match status" value="1"/>
</dbReference>
<protein>
    <submittedName>
        <fullName evidence="3">DNA repair nucleotidyltransferase</fullName>
    </submittedName>
</protein>
<proteinExistence type="predicted"/>